<proteinExistence type="predicted"/>
<comment type="caution">
    <text evidence="1">The sequence shown here is derived from an EMBL/GenBank/DDBJ whole genome shotgun (WGS) entry which is preliminary data.</text>
</comment>
<sequence length="1012" mass="111275">MAKSLVIVLYTALLWWCNIPSTFGMANETDRLALLAFKAAIDDQASFRALSSWNDSVHYCDWNGILCSRRHRDRVVELNLTSKGLVGSLSPHIGNLSFLRRIILSNNNFHGPIPEEIGRLFRLQFIRLSNNSFWGGLPNNLSRCSNLENLILDNNHLSGNIPTQLGSLSKLRTLILDKYKISGTIPPSIGNLSYLVQLSFYGCNVRAEIPEGIAKLGRLTYLGFEDNKLSGKIPSGLYNISTLKYFSVAFNRLEGNIPPDIGSKLPNILLLDFFNNSFTGRIPNSLSNASGLEMIYFGLNNFIGPIPKDLGELSNLYLVNIQFNQLEDDVSFISSLTNCTKLTFLVVNRNLLKGSLPDSITNLSIGLEWMIIGSNQLHGSVPSGIGNLLNLTVLQMASNYFSGHIPDTISRLQKLQHLRLGMNKFTKLPSSLGNLSALNLLLLGQNNIRGSIPLSLGNCQQLSMLDLSHNNLYGSIPHEILNLSSIPISFDLGHNSLTGSLPSEVGSLKNLAKFDVSNNRISGSIPNSLSGCSSLEVLHLEGNSFAGEIPQGLRELRGLRELDLSHNNLTGLIPSYIGELALEKLNLSFNMLYGEVPTQGVFRNASAISIVGMDNLCGGVADLNLPPCPSSMSKTNKLSYKTKIILYVVAALVISSTLAISMFMFRRQQRVSRKEDSSKPSFEHQILRVSYADLLKATNGFSEANLVGVGNYASVYKGILDQDQIVVAVKVLNLELRGALTSFMLECKALQTIRHRNLLKVLSACSSIDFHGNEFKAIVYEFMANGTLDGWLHQNRVGEHEYLKTIQRLDISIDVASALEYLHCGCESKIIHGDLKPSNVLLDDTMVAHVGDFGLAKIISAASTDVPQHQSNSSAIRGTIGYIAPEYGVGDMASTVGDVYSFGILLLEMFTGKRPTDKLFQDHLNLHNFVKNALPDQVMDVVDPSIQLEHNNGSWINDCMVSILTIGVACSSELPRDRMEMGTVDYQCPPIMVPPQYADPMASREPHFFEVS</sequence>
<name>A0ACC0LRI9_RHOML</name>
<gene>
    <name evidence="1" type="ORF">RHMOL_Rhmol11G0115100</name>
</gene>
<organism evidence="1 2">
    <name type="scientific">Rhododendron molle</name>
    <name type="common">Chinese azalea</name>
    <name type="synonym">Azalea mollis</name>
    <dbReference type="NCBI Taxonomy" id="49168"/>
    <lineage>
        <taxon>Eukaryota</taxon>
        <taxon>Viridiplantae</taxon>
        <taxon>Streptophyta</taxon>
        <taxon>Embryophyta</taxon>
        <taxon>Tracheophyta</taxon>
        <taxon>Spermatophyta</taxon>
        <taxon>Magnoliopsida</taxon>
        <taxon>eudicotyledons</taxon>
        <taxon>Gunneridae</taxon>
        <taxon>Pentapetalae</taxon>
        <taxon>asterids</taxon>
        <taxon>Ericales</taxon>
        <taxon>Ericaceae</taxon>
        <taxon>Ericoideae</taxon>
        <taxon>Rhodoreae</taxon>
        <taxon>Rhododendron</taxon>
    </lineage>
</organism>
<dbReference type="Proteomes" id="UP001062846">
    <property type="component" value="Chromosome 11"/>
</dbReference>
<reference evidence="1" key="1">
    <citation type="submission" date="2022-02" db="EMBL/GenBank/DDBJ databases">
        <title>Plant Genome Project.</title>
        <authorList>
            <person name="Zhang R.-G."/>
        </authorList>
    </citation>
    <scope>NUCLEOTIDE SEQUENCE</scope>
    <source>
        <strain evidence="1">AT1</strain>
    </source>
</reference>
<accession>A0ACC0LRI9</accession>
<evidence type="ECO:0000313" key="2">
    <source>
        <dbReference type="Proteomes" id="UP001062846"/>
    </source>
</evidence>
<protein>
    <submittedName>
        <fullName evidence="1">Uncharacterized protein</fullName>
    </submittedName>
</protein>
<evidence type="ECO:0000313" key="1">
    <source>
        <dbReference type="EMBL" id="KAI8531151.1"/>
    </source>
</evidence>
<keyword evidence="2" id="KW-1185">Reference proteome</keyword>
<dbReference type="EMBL" id="CM046398">
    <property type="protein sequence ID" value="KAI8531151.1"/>
    <property type="molecule type" value="Genomic_DNA"/>
</dbReference>